<comment type="pathway">
    <text evidence="1 9">Glycan biosynthesis; sucrose metabolism.</text>
</comment>
<evidence type="ECO:0000313" key="13">
    <source>
        <dbReference type="Proteomes" id="UP000064189"/>
    </source>
</evidence>
<dbReference type="CDD" id="cd18623">
    <property type="entry name" value="GH32_ScrB-like"/>
    <property type="match status" value="1"/>
</dbReference>
<evidence type="ECO:0000256" key="9">
    <source>
        <dbReference type="RuleBase" id="RU365015"/>
    </source>
</evidence>
<dbReference type="PANTHER" id="PTHR43101:SF1">
    <property type="entry name" value="BETA-FRUCTOSIDASE"/>
    <property type="match status" value="1"/>
</dbReference>
<dbReference type="InterPro" id="IPR001362">
    <property type="entry name" value="Glyco_hydro_32"/>
</dbReference>
<dbReference type="InterPro" id="IPR023296">
    <property type="entry name" value="Glyco_hydro_beta-prop_sf"/>
</dbReference>
<keyword evidence="13" id="KW-1185">Reference proteome</keyword>
<dbReference type="AlphaFoldDB" id="A0A109N0J9"/>
<dbReference type="NCBIfam" id="TIGR01322">
    <property type="entry name" value="scrB_fam"/>
    <property type="match status" value="1"/>
</dbReference>
<dbReference type="Proteomes" id="UP000064189">
    <property type="component" value="Unassembled WGS sequence"/>
</dbReference>
<feature type="domain" description="Glycosyl hydrolase family 32 N-terminal" evidence="10">
    <location>
        <begin position="37"/>
        <end position="338"/>
    </location>
</feature>
<evidence type="ECO:0000256" key="6">
    <source>
        <dbReference type="ARBA" id="ARBA00023295"/>
    </source>
</evidence>
<evidence type="ECO:0000256" key="5">
    <source>
        <dbReference type="ARBA" id="ARBA00022801"/>
    </source>
</evidence>
<dbReference type="InterPro" id="IPR006232">
    <property type="entry name" value="Suc6P_hydrolase"/>
</dbReference>
<keyword evidence="9" id="KW-0119">Carbohydrate metabolism</keyword>
<name>A0A109N0J9_9BACI</name>
<evidence type="ECO:0000256" key="4">
    <source>
        <dbReference type="ARBA" id="ARBA00019623"/>
    </source>
</evidence>
<comment type="function">
    <text evidence="9">Enables the bacterium to metabolize sucrose as a sole carbon source.</text>
</comment>
<protein>
    <recommendedName>
        <fullName evidence="4 8">Sucrose-6-phosphate hydrolase</fullName>
        <ecNumber evidence="3 8">3.2.1.26</ecNumber>
    </recommendedName>
    <alternativeName>
        <fullName evidence="7 9">Invertase</fullName>
    </alternativeName>
</protein>
<evidence type="ECO:0000256" key="8">
    <source>
        <dbReference type="RuleBase" id="RU362110"/>
    </source>
</evidence>
<dbReference type="InterPro" id="IPR013320">
    <property type="entry name" value="ConA-like_dom_sf"/>
</dbReference>
<sequence length="490" mass="56812">MEWTQEARYRTYESMTAEERLKLERCVSASPWRQKYHIQPMYGLLNDPNGFVWFKGRYHLFYQWFPFGAVHGMKHWFHTESANLVEWENKGVALQPELSFESHGIYSGSGFVHKNSLYLFYTGNKRDEEWNRHSSKCLAIMNRNGKITKRDVPIIKRQPNGYTEHFRDPKVWQVEDKFYMVVGAQRENVTGCVLLYQSYDLIAWSLLGEIATKETDFGYMWECPDYFPLQNYGILLCSPQGLKPEGDSYRNIYHSGVWVGKPLNIENGHFDHGDFQELDAGFDFYAPQTTLSPDGRRLLVGWMGLPEIEYPTDSEGWAHCLTIPRELSIKEGLLCQQPVRELKEKRKKEARAAMNVSNEVSDLGELSGDCFEMIGEIEVGNAKRAGLRLRVGKGEETILYLNTETQKVVLDRTNAGLSFAQDYGSIRQKHYSKNKIRFHIFMDTSSIEVFVNDGEMVFTSRLFPRKESQGIQFFAEKGTAKIDAVQWKYD</sequence>
<keyword evidence="5 8" id="KW-0378">Hydrolase</keyword>
<dbReference type="PROSITE" id="PS00609">
    <property type="entry name" value="GLYCOSYL_HYDROL_F32"/>
    <property type="match status" value="1"/>
</dbReference>
<dbReference type="Pfam" id="PF00251">
    <property type="entry name" value="Glyco_hydro_32N"/>
    <property type="match status" value="1"/>
</dbReference>
<dbReference type="SMART" id="SM00640">
    <property type="entry name" value="Glyco_32"/>
    <property type="match status" value="1"/>
</dbReference>
<evidence type="ECO:0000259" key="11">
    <source>
        <dbReference type="Pfam" id="PF08244"/>
    </source>
</evidence>
<accession>A0A109N0J9</accession>
<comment type="similarity">
    <text evidence="2 8">Belongs to the glycosyl hydrolase 32 family.</text>
</comment>
<gene>
    <name evidence="12" type="ORF">AS888_16870</name>
</gene>
<dbReference type="EMBL" id="LNNH01000012">
    <property type="protein sequence ID" value="KWW21266.1"/>
    <property type="molecule type" value="Genomic_DNA"/>
</dbReference>
<dbReference type="InterPro" id="IPR013148">
    <property type="entry name" value="Glyco_hydro_32_N"/>
</dbReference>
<dbReference type="RefSeq" id="WP_061141618.1">
    <property type="nucleotide sequence ID" value="NZ_LNNH01000012.1"/>
</dbReference>
<dbReference type="GO" id="GO:0005985">
    <property type="term" value="P:sucrose metabolic process"/>
    <property type="evidence" value="ECO:0007669"/>
    <property type="project" value="UniProtKB-UniPathway"/>
</dbReference>
<reference evidence="12 13" key="1">
    <citation type="submission" date="2015-11" db="EMBL/GenBank/DDBJ databases">
        <title>Genome Sequence of Bacillus simplex strain VanAntwerpen2.</title>
        <authorList>
            <person name="Couger M.B."/>
        </authorList>
    </citation>
    <scope>NUCLEOTIDE SEQUENCE [LARGE SCALE GENOMIC DNA]</scope>
    <source>
        <strain evidence="12 13">VanAntwerpen02</strain>
    </source>
</reference>
<comment type="subcellular location">
    <subcellularLocation>
        <location evidence="9">Cytoplasm</location>
    </subcellularLocation>
</comment>
<dbReference type="Gene3D" id="2.60.120.560">
    <property type="entry name" value="Exo-inulinase, domain 1"/>
    <property type="match status" value="1"/>
</dbReference>
<dbReference type="EC" id="3.2.1.26" evidence="3 8"/>
<dbReference type="InterPro" id="IPR018053">
    <property type="entry name" value="Glyco_hydro_32_AS"/>
</dbReference>
<proteinExistence type="inferred from homology"/>
<dbReference type="PANTHER" id="PTHR43101">
    <property type="entry name" value="BETA-FRUCTOSIDASE"/>
    <property type="match status" value="1"/>
</dbReference>
<evidence type="ECO:0000259" key="10">
    <source>
        <dbReference type="Pfam" id="PF00251"/>
    </source>
</evidence>
<evidence type="ECO:0000256" key="7">
    <source>
        <dbReference type="ARBA" id="ARBA00033367"/>
    </source>
</evidence>
<evidence type="ECO:0000313" key="12">
    <source>
        <dbReference type="EMBL" id="KWW21266.1"/>
    </source>
</evidence>
<keyword evidence="6 8" id="KW-0326">Glycosidase</keyword>
<dbReference type="GO" id="GO:0004564">
    <property type="term" value="F:beta-fructofuranosidase activity"/>
    <property type="evidence" value="ECO:0007669"/>
    <property type="project" value="UniProtKB-EC"/>
</dbReference>
<comment type="caution">
    <text evidence="12">The sequence shown here is derived from an EMBL/GenBank/DDBJ whole genome shotgun (WGS) entry which is preliminary data.</text>
</comment>
<dbReference type="SUPFAM" id="SSF49899">
    <property type="entry name" value="Concanavalin A-like lectins/glucanases"/>
    <property type="match status" value="1"/>
</dbReference>
<organism evidence="12 13">
    <name type="scientific">Peribacillus simplex</name>
    <dbReference type="NCBI Taxonomy" id="1478"/>
    <lineage>
        <taxon>Bacteria</taxon>
        <taxon>Bacillati</taxon>
        <taxon>Bacillota</taxon>
        <taxon>Bacilli</taxon>
        <taxon>Bacillales</taxon>
        <taxon>Bacillaceae</taxon>
        <taxon>Peribacillus</taxon>
    </lineage>
</organism>
<evidence type="ECO:0000256" key="3">
    <source>
        <dbReference type="ARBA" id="ARBA00012758"/>
    </source>
</evidence>
<comment type="catalytic activity">
    <reaction evidence="8">
        <text>Hydrolysis of terminal non-reducing beta-D-fructofuranoside residues in beta-D-fructofuranosides.</text>
        <dbReference type="EC" id="3.2.1.26"/>
    </reaction>
</comment>
<dbReference type="GO" id="GO:0005737">
    <property type="term" value="C:cytoplasm"/>
    <property type="evidence" value="ECO:0007669"/>
    <property type="project" value="UniProtKB-SubCell"/>
</dbReference>
<dbReference type="Pfam" id="PF08244">
    <property type="entry name" value="Glyco_hydro_32C"/>
    <property type="match status" value="1"/>
</dbReference>
<dbReference type="UniPathway" id="UPA00238"/>
<evidence type="ECO:0000256" key="2">
    <source>
        <dbReference type="ARBA" id="ARBA00009902"/>
    </source>
</evidence>
<dbReference type="SUPFAM" id="SSF75005">
    <property type="entry name" value="Arabinanase/levansucrase/invertase"/>
    <property type="match status" value="1"/>
</dbReference>
<keyword evidence="9" id="KW-0963">Cytoplasm</keyword>
<dbReference type="Gene3D" id="2.115.10.20">
    <property type="entry name" value="Glycosyl hydrolase domain, family 43"/>
    <property type="match status" value="1"/>
</dbReference>
<dbReference type="InterPro" id="IPR013189">
    <property type="entry name" value="Glyco_hydro_32_C"/>
</dbReference>
<evidence type="ECO:0000256" key="1">
    <source>
        <dbReference type="ARBA" id="ARBA00004914"/>
    </source>
</evidence>
<feature type="domain" description="Glycosyl hydrolase family 32 C-terminal" evidence="11">
    <location>
        <begin position="341"/>
        <end position="485"/>
    </location>
</feature>
<dbReference type="InterPro" id="IPR051214">
    <property type="entry name" value="GH32_Enzymes"/>
</dbReference>